<keyword evidence="3" id="KW-1185">Reference proteome</keyword>
<organism evidence="2 3">
    <name type="scientific">Hoeflea poritis</name>
    <dbReference type="NCBI Taxonomy" id="2993659"/>
    <lineage>
        <taxon>Bacteria</taxon>
        <taxon>Pseudomonadati</taxon>
        <taxon>Pseudomonadota</taxon>
        <taxon>Alphaproteobacteria</taxon>
        <taxon>Hyphomicrobiales</taxon>
        <taxon>Rhizobiaceae</taxon>
        <taxon>Hoeflea</taxon>
    </lineage>
</organism>
<dbReference type="SUPFAM" id="SSF55729">
    <property type="entry name" value="Acyl-CoA N-acyltransferases (Nat)"/>
    <property type="match status" value="1"/>
</dbReference>
<feature type="domain" description="BioF2-like acetyltransferase" evidence="1">
    <location>
        <begin position="108"/>
        <end position="254"/>
    </location>
</feature>
<accession>A0ABT4VVF8</accession>
<evidence type="ECO:0000313" key="2">
    <source>
        <dbReference type="EMBL" id="MDA4848002.1"/>
    </source>
</evidence>
<protein>
    <submittedName>
        <fullName evidence="2">GNAT family N-acetyltransferase</fullName>
    </submittedName>
</protein>
<comment type="caution">
    <text evidence="2">The sequence shown here is derived from an EMBL/GenBank/DDBJ whole genome shotgun (WGS) entry which is preliminary data.</text>
</comment>
<reference evidence="2" key="1">
    <citation type="submission" date="2022-11" db="EMBL/GenBank/DDBJ databases">
        <title>Hoeflea poritis sp. nov., isolated from scleractinian coral Porites lutea.</title>
        <authorList>
            <person name="Zhang G."/>
            <person name="Wei Q."/>
            <person name="Cai L."/>
        </authorList>
    </citation>
    <scope>NUCLEOTIDE SEQUENCE</scope>
    <source>
        <strain evidence="2">E7-10</strain>
    </source>
</reference>
<dbReference type="Pfam" id="PF13480">
    <property type="entry name" value="Acetyltransf_6"/>
    <property type="match status" value="1"/>
</dbReference>
<dbReference type="InterPro" id="IPR016181">
    <property type="entry name" value="Acyl_CoA_acyltransferase"/>
</dbReference>
<dbReference type="Gene3D" id="3.40.630.30">
    <property type="match status" value="1"/>
</dbReference>
<dbReference type="InterPro" id="IPR038740">
    <property type="entry name" value="BioF2-like_GNAT_dom"/>
</dbReference>
<name>A0ABT4VVF8_9HYPH</name>
<gene>
    <name evidence="2" type="ORF">OOZ53_21770</name>
</gene>
<evidence type="ECO:0000313" key="3">
    <source>
        <dbReference type="Proteomes" id="UP001148313"/>
    </source>
</evidence>
<dbReference type="Proteomes" id="UP001148313">
    <property type="component" value="Unassembled WGS sequence"/>
</dbReference>
<proteinExistence type="predicted"/>
<evidence type="ECO:0000259" key="1">
    <source>
        <dbReference type="Pfam" id="PF13480"/>
    </source>
</evidence>
<dbReference type="EMBL" id="JAPJZH010000017">
    <property type="protein sequence ID" value="MDA4848002.1"/>
    <property type="molecule type" value="Genomic_DNA"/>
</dbReference>
<sequence length="280" mass="32732">MLCAPMVKVREPVGTHKFLWLDSKTPLYDDVLLDPDVEVETAARQFMRFLSSSLLTRLLKIGFVREGSALFKMLQAAGLPLHFRTGAPSVRISQYRDWEYYLSSISANRRQQYRNFCRRIEKAGALPVRFVTDPSERRSQMAALFAEKRLWVEARDDLLDWIVPAETEAWFQYLSDQDDGTNRCHLIQMNSETEWISSMLFFERGDRLFLSKFVHNKSWDRFSPGWLIVNEVVKYGIERGFDEVDFMIGRGVWKDRIADKTSGIYSCRAGLLPWQRGRYS</sequence>